<dbReference type="Pfam" id="PF19444">
    <property type="entry name" value="MTP_lip_bd"/>
    <property type="match status" value="1"/>
</dbReference>
<organism evidence="7 8">
    <name type="scientific">Diploscapter pachys</name>
    <dbReference type="NCBI Taxonomy" id="2018661"/>
    <lineage>
        <taxon>Eukaryota</taxon>
        <taxon>Metazoa</taxon>
        <taxon>Ecdysozoa</taxon>
        <taxon>Nematoda</taxon>
        <taxon>Chromadorea</taxon>
        <taxon>Rhabditida</taxon>
        <taxon>Rhabditina</taxon>
        <taxon>Rhabditomorpha</taxon>
        <taxon>Rhabditoidea</taxon>
        <taxon>Rhabditidae</taxon>
        <taxon>Diploscapter</taxon>
    </lineage>
</organism>
<dbReference type="PRINTS" id="PR01210">
    <property type="entry name" value="GGTRANSPTASE"/>
</dbReference>
<reference evidence="7 8" key="1">
    <citation type="journal article" date="2017" name="Curr. Biol.">
        <title>Genome architecture and evolution of a unichromosomal asexual nematode.</title>
        <authorList>
            <person name="Fradin H."/>
            <person name="Zegar C."/>
            <person name="Gutwein M."/>
            <person name="Lucas J."/>
            <person name="Kovtun M."/>
            <person name="Corcoran D."/>
            <person name="Baugh L.R."/>
            <person name="Kiontke K."/>
            <person name="Gunsalus K."/>
            <person name="Fitch D.H."/>
            <person name="Piano F."/>
        </authorList>
    </citation>
    <scope>NUCLEOTIDE SEQUENCE [LARGE SCALE GENOMIC DNA]</scope>
    <source>
        <strain evidence="7">PF1309</strain>
    </source>
</reference>
<dbReference type="InterPro" id="IPR045811">
    <property type="entry name" value="MTP_lip-bd"/>
</dbReference>
<dbReference type="GO" id="GO:0042157">
    <property type="term" value="P:lipoprotein metabolic process"/>
    <property type="evidence" value="ECO:0007669"/>
    <property type="project" value="TreeGrafter"/>
</dbReference>
<dbReference type="Proteomes" id="UP000218231">
    <property type="component" value="Unassembled WGS sequence"/>
</dbReference>
<feature type="region of interest" description="Disordered" evidence="5">
    <location>
        <begin position="940"/>
        <end position="961"/>
    </location>
</feature>
<dbReference type="SUPFAM" id="SSF56235">
    <property type="entry name" value="N-terminal nucleophile aminohydrolases (Ntn hydrolases)"/>
    <property type="match status" value="1"/>
</dbReference>
<dbReference type="GO" id="GO:0016323">
    <property type="term" value="C:basolateral plasma membrane"/>
    <property type="evidence" value="ECO:0007669"/>
    <property type="project" value="TreeGrafter"/>
</dbReference>
<evidence type="ECO:0000313" key="8">
    <source>
        <dbReference type="Proteomes" id="UP000218231"/>
    </source>
</evidence>
<keyword evidence="4" id="KW-0256">Endoplasmic reticulum</keyword>
<comment type="caution">
    <text evidence="7">The sequence shown here is derived from an EMBL/GenBank/DDBJ whole genome shotgun (WGS) entry which is preliminary data.</text>
</comment>
<sequence length="1438" mass="160253">MICLPVLPANGALDRPEPTLPKRGAVKMQSAPVNDEEMTRLLSIEYSFRGESVLYNVLDRKAVTPSTVISGNFTFETLHHDSDGGMLARFRLTKCTSGNCGKIPPIIAYFRQGGNNIESMFVELQDYPDYTPQWNVLFGIVNSIYTPASYGEGDEQVVPTVYGKCRTQFGRPEDKKFRRKINSCNVGNGRNATRFGGLEVVDYSQDTWYIQNTKVDADIVIVDAIESLEMRIPFDTSRWGFVLESRLHVEIHNRTRVYVKRHCLGETNGAVCAQEAFGATRVGIKLYENVSLGLAHPPVGELTNLIEEYRQHLMNQKPIRMTQKNPQLFANLLQAAHKATENEWKLIINNPKNKGLLRMISNLLGAVGSVETLQIARENLLKEDSPLLDAFLFGAAHSLSKNEKWHKYLMYWLAEETSGSDRYWGVANMIATVLRKRCEASTSSWNACNKDKEKIVVKFITDVAESCTSDECLEKALEVLENLPVYRSYALAKSLLCSNHSAKISKSALHIIERSSGEFYNSELIHVLIRLFRDTCPRETSTAESQLAVDILVRCVPDHQHAATLLLRTETLNPDNHEKWQYLYKAIQATGEKDELKTEFWKRMRQFKVFRPNYAQRALNGENIAGYKLHRNAISEFNRNAFKRSKYSIDFTKSKRDEELFSLSMTSNGLEAYLAESDKDKKNKDAAKEDESGIDIEGSGRLSLLSHQLPTATLYKGVTGLMAAAWNANGENIEAFEGDIPLRDNSFYLPLLSGLTLDVRSRGALSVRIDGNAEVSLWNQAGAASVKANASVSLLNSAMLLHQGAVVQQIDSDVSIQTSVLSDIHTIFDSLPYEYCFTFGMGDTNVSYKTVMQDLQKPKKRRTEERSTTYPGKTFSLEQTIIQKCNAFNKATNAETGPTKYKWKEWRKDPKKLHFLVKVLIAACVAFLIWAILATAIRPRKRPEPSPPDNRRSSLPFRPRSSSARYKKAAVVTDHGICSEIGRNILLTGGNAVDAAISATLCIGVTNPFASGLGGGAFINIYSKKNKKCSFINAREVAPQKATSDMFANNNTEASTYGYLSVAVPGELHGLWTAYRIYGSKEIVEPVADLAENGFPISRIMSTDLEKFMKPIENRPDIAHLKAALTNPITNEYYKEGEIVIYASLGKTLRRIAKARDPSYLFYKGDIAREIVKEFAAGNGIIGKADLTSYSSAIQEPLVAKIKNLNLCGGAPPSSFAITQLIARIVEAKYGDEKIEENAEFYHYLIEAEKFAYGLRADMGDAMFSNESLSLAKNLTGIFGSKMLSPTLGVVWNNQMDDFSSPNMANMIAPGKHPMSSMSPVIAYDQKGEVIMVAGANGGSKIVSTTAQIIIRGLLLRQDVARTVDSPRIHNQLFPGETLVERGFDDELRKELEDEHKQKVTTSEGLLGVGNVIMRLRDRSLAAAADWRRQSNVYPAGW</sequence>
<gene>
    <name evidence="7" type="ORF">WR25_04453</name>
</gene>
<dbReference type="PANTHER" id="PTHR13024">
    <property type="entry name" value="MICROSOMAL TRIGLYCERIDE TRANSFER PROTEIN, LARGE SUBUNIT"/>
    <property type="match status" value="1"/>
</dbReference>
<dbReference type="Gene3D" id="1.25.10.20">
    <property type="entry name" value="Vitellinogen, superhelical"/>
    <property type="match status" value="1"/>
</dbReference>
<dbReference type="GO" id="GO:0005783">
    <property type="term" value="C:endoplasmic reticulum"/>
    <property type="evidence" value="ECO:0007669"/>
    <property type="project" value="UniProtKB-SubCell"/>
</dbReference>
<dbReference type="PANTHER" id="PTHR13024:SF0">
    <property type="entry name" value="MICROSOMAL TRIACYLGLYCEROL TRANSFER PROTEIN"/>
    <property type="match status" value="1"/>
</dbReference>
<dbReference type="InterPro" id="IPR043137">
    <property type="entry name" value="GGT_ssub_C"/>
</dbReference>
<name>A0A2A2LZ08_9BILA</name>
<keyword evidence="3" id="KW-0732">Signal</keyword>
<feature type="domain" description="MTP large subunit lipid-binding" evidence="6">
    <location>
        <begin position="686"/>
        <end position="885"/>
    </location>
</feature>
<evidence type="ECO:0000256" key="3">
    <source>
        <dbReference type="ARBA" id="ARBA00022729"/>
    </source>
</evidence>
<evidence type="ECO:0000259" key="6">
    <source>
        <dbReference type="Pfam" id="PF19444"/>
    </source>
</evidence>
<evidence type="ECO:0000256" key="1">
    <source>
        <dbReference type="ARBA" id="ARBA00004240"/>
    </source>
</evidence>
<dbReference type="InterPro" id="IPR011030">
    <property type="entry name" value="Lipovitellin_superhlx_dom"/>
</dbReference>
<proteinExistence type="predicted"/>
<dbReference type="OrthoDB" id="5865932at2759"/>
<keyword evidence="2" id="KW-0813">Transport</keyword>
<dbReference type="Pfam" id="PF01019">
    <property type="entry name" value="G_glu_transpept"/>
    <property type="match status" value="1"/>
</dbReference>
<dbReference type="Gene3D" id="3.60.20.40">
    <property type="match status" value="1"/>
</dbReference>
<dbReference type="InterPro" id="IPR039988">
    <property type="entry name" value="MTTP"/>
</dbReference>
<protein>
    <recommendedName>
        <fullName evidence="6">MTP large subunit lipid-binding domain-containing protein</fullName>
    </recommendedName>
</protein>
<accession>A0A2A2LZ08</accession>
<dbReference type="GO" id="GO:0005794">
    <property type="term" value="C:Golgi apparatus"/>
    <property type="evidence" value="ECO:0007669"/>
    <property type="project" value="TreeGrafter"/>
</dbReference>
<evidence type="ECO:0000256" key="4">
    <source>
        <dbReference type="ARBA" id="ARBA00022824"/>
    </source>
</evidence>
<keyword evidence="8" id="KW-1185">Reference proteome</keyword>
<evidence type="ECO:0000256" key="5">
    <source>
        <dbReference type="SAM" id="MobiDB-lite"/>
    </source>
</evidence>
<evidence type="ECO:0000256" key="2">
    <source>
        <dbReference type="ARBA" id="ARBA00022448"/>
    </source>
</evidence>
<dbReference type="InterPro" id="IPR029055">
    <property type="entry name" value="Ntn_hydrolases_N"/>
</dbReference>
<dbReference type="STRING" id="2018661.A0A2A2LZ08"/>
<evidence type="ECO:0000313" key="7">
    <source>
        <dbReference type="EMBL" id="PAV91388.1"/>
    </source>
</evidence>
<dbReference type="GO" id="GO:0008289">
    <property type="term" value="F:lipid binding"/>
    <property type="evidence" value="ECO:0007669"/>
    <property type="project" value="InterPro"/>
</dbReference>
<dbReference type="GO" id="GO:0005548">
    <property type="term" value="F:phospholipid transporter activity"/>
    <property type="evidence" value="ECO:0007669"/>
    <property type="project" value="InterPro"/>
</dbReference>
<comment type="subcellular location">
    <subcellularLocation>
        <location evidence="1">Endoplasmic reticulum</location>
    </subcellularLocation>
</comment>
<dbReference type="EMBL" id="LIAE01006320">
    <property type="protein sequence ID" value="PAV91388.1"/>
    <property type="molecule type" value="Genomic_DNA"/>
</dbReference>